<keyword evidence="2" id="KW-1185">Reference proteome</keyword>
<proteinExistence type="predicted"/>
<dbReference type="Gene3D" id="3.40.50.150">
    <property type="entry name" value="Vaccinia Virus protein VP39"/>
    <property type="match status" value="2"/>
</dbReference>
<dbReference type="SUPFAM" id="SSF53335">
    <property type="entry name" value="S-adenosyl-L-methionine-dependent methyltransferases"/>
    <property type="match status" value="2"/>
</dbReference>
<dbReference type="InterPro" id="IPR019410">
    <property type="entry name" value="Methyltransf_16"/>
</dbReference>
<dbReference type="EMBL" id="JAQMWT010000362">
    <property type="protein sequence ID" value="KAJ8602925.1"/>
    <property type="molecule type" value="Genomic_DNA"/>
</dbReference>
<dbReference type="Pfam" id="PF10294">
    <property type="entry name" value="Methyltransf_16"/>
    <property type="match status" value="2"/>
</dbReference>
<evidence type="ECO:0000313" key="1">
    <source>
        <dbReference type="EMBL" id="KAJ8602925.1"/>
    </source>
</evidence>
<organism evidence="1 2">
    <name type="scientific">Chrysophaeum taylorii</name>
    <dbReference type="NCBI Taxonomy" id="2483200"/>
    <lineage>
        <taxon>Eukaryota</taxon>
        <taxon>Sar</taxon>
        <taxon>Stramenopiles</taxon>
        <taxon>Ochrophyta</taxon>
        <taxon>Pelagophyceae</taxon>
        <taxon>Pelagomonadales</taxon>
        <taxon>Pelagomonadaceae</taxon>
        <taxon>Chrysophaeum</taxon>
    </lineage>
</organism>
<evidence type="ECO:0000313" key="2">
    <source>
        <dbReference type="Proteomes" id="UP001230188"/>
    </source>
</evidence>
<dbReference type="InterPro" id="IPR029063">
    <property type="entry name" value="SAM-dependent_MTases_sf"/>
</dbReference>
<name>A0AAD7XIJ1_9STRA</name>
<dbReference type="AlphaFoldDB" id="A0AAD7XIJ1"/>
<protein>
    <recommendedName>
        <fullName evidence="3">Methyltransferase domain-containing protein</fullName>
    </recommendedName>
</protein>
<accession>A0AAD7XIJ1</accession>
<dbReference type="PANTHER" id="PTHR14614">
    <property type="entry name" value="HEPATOCELLULAR CARCINOMA-ASSOCIATED ANTIGEN"/>
    <property type="match status" value="1"/>
</dbReference>
<evidence type="ECO:0008006" key="3">
    <source>
        <dbReference type="Google" id="ProtNLM"/>
    </source>
</evidence>
<reference evidence="1" key="1">
    <citation type="submission" date="2023-01" db="EMBL/GenBank/DDBJ databases">
        <title>Metagenome sequencing of chrysophaentin producing Chrysophaeum taylorii.</title>
        <authorList>
            <person name="Davison J."/>
            <person name="Bewley C."/>
        </authorList>
    </citation>
    <scope>NUCLEOTIDE SEQUENCE</scope>
    <source>
        <strain evidence="1">NIES-1699</strain>
    </source>
</reference>
<dbReference type="Proteomes" id="UP001230188">
    <property type="component" value="Unassembled WGS sequence"/>
</dbReference>
<sequence>MNIVDVLRSGRPRTERHAKALRDVRWRQRFSGEQEYLLDLAGGTTLVVHQTNIEGSTGGAVWPAAHALARYIQRNARRVGDVVDLGCGTGAAGLACAALGATRVVLTDVEEVLWLARKNAAQIPGVVVVPFDWSKASTRVDALACDLVLASECVLPQLYPLEPLADALAAILKLREGCVGLVAYEKRTYPAFDPRERFRSLLADRGVSLTVTNRDAHDPDFAADDLEIWEIRVGVETQIGDGLRVLTWGPPACRFELRKAGETRAFDVPHHPRDAIGAASWPSALATARYFLHHSSSRPPLRVLELGSGCGLAATVLSHLGHDVLATDLPDVCVVLRRATPVSVEVAPLAWGDSDSCYPSDLASQRFDLVLCSDCVYDSTAVTPLLSTLAHLWQLPNPPSALFIANEQRTALDTFLATFRKHPLLRHLRLRALPVPESYWTIDCAPPDRQPPPIALFEANNN</sequence>
<comment type="caution">
    <text evidence="1">The sequence shown here is derived from an EMBL/GenBank/DDBJ whole genome shotgun (WGS) entry which is preliminary data.</text>
</comment>
<dbReference type="CDD" id="cd02440">
    <property type="entry name" value="AdoMet_MTases"/>
    <property type="match status" value="1"/>
</dbReference>
<gene>
    <name evidence="1" type="ORF">CTAYLR_001493</name>
</gene>